<dbReference type="AlphaFoldDB" id="A0A9W7DG31"/>
<protein>
    <submittedName>
        <fullName evidence="2">Unnamed protein product</fullName>
    </submittedName>
</protein>
<feature type="compositionally biased region" description="Polar residues" evidence="1">
    <location>
        <begin position="141"/>
        <end position="150"/>
    </location>
</feature>
<dbReference type="OrthoDB" id="4064064at2759"/>
<reference evidence="2" key="1">
    <citation type="submission" date="2023-04" db="EMBL/GenBank/DDBJ databases">
        <title>Ambrosiozyma monospora NBRC 1965.</title>
        <authorList>
            <person name="Ichikawa N."/>
            <person name="Sato H."/>
            <person name="Tonouchi N."/>
        </authorList>
    </citation>
    <scope>NUCLEOTIDE SEQUENCE</scope>
    <source>
        <strain evidence="2">NBRC 1965</strain>
    </source>
</reference>
<feature type="compositionally biased region" description="Low complexity" evidence="1">
    <location>
        <begin position="151"/>
        <end position="160"/>
    </location>
</feature>
<dbReference type="EMBL" id="BSXU01000016">
    <property type="protein sequence ID" value="GMG18846.1"/>
    <property type="molecule type" value="Genomic_DNA"/>
</dbReference>
<name>A0A9W7DG31_AMBMO</name>
<accession>A0A9W7DG31</accession>
<gene>
    <name evidence="2" type="ORF">Amon01_000001500</name>
</gene>
<proteinExistence type="predicted"/>
<feature type="compositionally biased region" description="Low complexity" evidence="1">
    <location>
        <begin position="65"/>
        <end position="119"/>
    </location>
</feature>
<dbReference type="Proteomes" id="UP001165063">
    <property type="component" value="Unassembled WGS sequence"/>
</dbReference>
<comment type="caution">
    <text evidence="2">The sequence shown here is derived from an EMBL/GenBank/DDBJ whole genome shotgun (WGS) entry which is preliminary data.</text>
</comment>
<evidence type="ECO:0000313" key="2">
    <source>
        <dbReference type="EMBL" id="GMG18846.1"/>
    </source>
</evidence>
<evidence type="ECO:0000313" key="3">
    <source>
        <dbReference type="Proteomes" id="UP001165063"/>
    </source>
</evidence>
<evidence type="ECO:0000256" key="1">
    <source>
        <dbReference type="SAM" id="MobiDB-lite"/>
    </source>
</evidence>
<organism evidence="2 3">
    <name type="scientific">Ambrosiozyma monospora</name>
    <name type="common">Yeast</name>
    <name type="synonym">Endomycopsis monosporus</name>
    <dbReference type="NCBI Taxonomy" id="43982"/>
    <lineage>
        <taxon>Eukaryota</taxon>
        <taxon>Fungi</taxon>
        <taxon>Dikarya</taxon>
        <taxon>Ascomycota</taxon>
        <taxon>Saccharomycotina</taxon>
        <taxon>Pichiomycetes</taxon>
        <taxon>Pichiales</taxon>
        <taxon>Pichiaceae</taxon>
        <taxon>Ambrosiozyma</taxon>
    </lineage>
</organism>
<keyword evidence="3" id="KW-1185">Reference proteome</keyword>
<feature type="compositionally biased region" description="Basic and acidic residues" evidence="1">
    <location>
        <begin position="12"/>
        <end position="21"/>
    </location>
</feature>
<feature type="region of interest" description="Disordered" evidence="1">
    <location>
        <begin position="1"/>
        <end position="160"/>
    </location>
</feature>
<sequence length="339" mass="38795">MHEQLFAGFDGGELHRDRQDEISSPDELTSGLSLDIEGRRSGRKNASSASVARHEHYRMNSLKKNPLGSNPPTNTPSPSNTLSFNTPVIKLETLSSQEELTQSQSRVSLTSLERSSSQSQRKRNLSSRNSASWLGAYPPNSALSTRNSSQSYDYPLRSSRSLSPLDEDLVNQYKSIKHLRHKLNVSVGKIDVYHADLDETIDNNKQRLTLKMKEFENLQTQNVELSTQLLNKIDEIDTNLDQFGLSTITKSNQIEGLLFYCDRTNGEINTSINLKVRNLIEKRDALLQKDDKFSSPFLYNMLENLIVLMLWAVWVFVELWRLCKGIFILLWKLLKWIFL</sequence>